<proteinExistence type="predicted"/>
<reference evidence="1 2" key="1">
    <citation type="submission" date="2019-08" db="EMBL/GenBank/DDBJ databases">
        <title>Six bacteriophages against potato bacterial diseases.</title>
        <authorList>
            <person name="Zhang X."/>
            <person name="Kering K."/>
        </authorList>
    </citation>
    <scope>NUCLEOTIDE SEQUENCE [LARGE SCALE GENOMIC DNA]</scope>
</reference>
<protein>
    <submittedName>
        <fullName evidence="1">Uncharacterized protein</fullName>
    </submittedName>
</protein>
<sequence>MKKNFLLPLCIECNFIDDFEDKDILCTSLQEAKEWAKGYGEESFSSLYVYDNEGEEIASSYFELMELK</sequence>
<name>A0A5P8D5F9_9CAUD</name>
<evidence type="ECO:0000313" key="1">
    <source>
        <dbReference type="EMBL" id="QFP93901.1"/>
    </source>
</evidence>
<organism evidence="1 2">
    <name type="scientific">Pectobacterium phage Wc4</name>
    <dbReference type="NCBI Taxonomy" id="2652428"/>
    <lineage>
        <taxon>Viruses</taxon>
        <taxon>Duplodnaviria</taxon>
        <taxon>Heunggongvirae</taxon>
        <taxon>Uroviricota</taxon>
        <taxon>Caudoviricetes</taxon>
        <taxon>Andersonviridae</taxon>
        <taxon>Andersonviridae incertae sedis</taxon>
        <taxon>Arnovirus</taxon>
        <taxon>Arnovirus Wc4</taxon>
    </lineage>
</organism>
<evidence type="ECO:0000313" key="2">
    <source>
        <dbReference type="Proteomes" id="UP000326781"/>
    </source>
</evidence>
<dbReference type="EMBL" id="MN270891">
    <property type="protein sequence ID" value="QFP93901.1"/>
    <property type="molecule type" value="Genomic_DNA"/>
</dbReference>
<keyword evidence="2" id="KW-1185">Reference proteome</keyword>
<dbReference type="Proteomes" id="UP000326781">
    <property type="component" value="Segment"/>
</dbReference>
<accession>A0A5P8D5F9</accession>